<dbReference type="PANTHER" id="PTHR33991">
    <property type="entry name" value="DNA REPAIR PROTEIN RECO"/>
    <property type="match status" value="1"/>
</dbReference>
<organism evidence="8 9">
    <name type="scientific">Taylorella equigenitalis (strain MCE9)</name>
    <dbReference type="NCBI Taxonomy" id="937774"/>
    <lineage>
        <taxon>Bacteria</taxon>
        <taxon>Pseudomonadati</taxon>
        <taxon>Pseudomonadota</taxon>
        <taxon>Betaproteobacteria</taxon>
        <taxon>Burkholderiales</taxon>
        <taxon>Alcaligenaceae</taxon>
        <taxon>Taylorella</taxon>
    </lineage>
</organism>
<dbReference type="GO" id="GO:0006302">
    <property type="term" value="P:double-strand break repair"/>
    <property type="evidence" value="ECO:0007669"/>
    <property type="project" value="TreeGrafter"/>
</dbReference>
<dbReference type="InterPro" id="IPR022572">
    <property type="entry name" value="DNA_rep/recomb_RecO_N"/>
</dbReference>
<keyword evidence="3" id="KW-0227">DNA damage</keyword>
<dbReference type="Proteomes" id="UP000007472">
    <property type="component" value="Chromosome"/>
</dbReference>
<evidence type="ECO:0000313" key="8">
    <source>
        <dbReference type="EMBL" id="ADU92032.1"/>
    </source>
</evidence>
<reference evidence="8 9" key="1">
    <citation type="journal article" date="2011" name="J. Bacteriol.">
        <title>Genome sequence of Taylorella equigenitalis MCE9, the causative agent of contagious equine metritis.</title>
        <authorList>
            <person name="Hebert L."/>
            <person name="Moumen B."/>
            <person name="Duquesne F."/>
            <person name="Breuil M.F."/>
            <person name="Laugier C."/>
            <person name="Batto J.M."/>
            <person name="Renault P."/>
            <person name="Petry S."/>
        </authorList>
    </citation>
    <scope>NUCLEOTIDE SEQUENCE [LARGE SCALE GENOMIC DNA]</scope>
    <source>
        <strain evidence="8 9">MCE9</strain>
    </source>
</reference>
<dbReference type="InterPro" id="IPR042242">
    <property type="entry name" value="RecO_C"/>
</dbReference>
<dbReference type="PANTHER" id="PTHR33991:SF1">
    <property type="entry name" value="DNA REPAIR PROTEIN RECO"/>
    <property type="match status" value="1"/>
</dbReference>
<keyword evidence="4" id="KW-0233">DNA recombination</keyword>
<evidence type="ECO:0000256" key="6">
    <source>
        <dbReference type="ARBA" id="ARBA00033409"/>
    </source>
</evidence>
<evidence type="ECO:0000256" key="2">
    <source>
        <dbReference type="ARBA" id="ARBA00021310"/>
    </source>
</evidence>
<dbReference type="KEGG" id="teq:TEQUI_1108"/>
<dbReference type="Pfam" id="PF11967">
    <property type="entry name" value="RecO_N"/>
    <property type="match status" value="1"/>
</dbReference>
<evidence type="ECO:0000256" key="1">
    <source>
        <dbReference type="ARBA" id="ARBA00007452"/>
    </source>
</evidence>
<gene>
    <name evidence="8" type="ordered locus">TEQUI_1108</name>
</gene>
<dbReference type="NCBIfam" id="TIGR00613">
    <property type="entry name" value="reco"/>
    <property type="match status" value="1"/>
</dbReference>
<comment type="similarity">
    <text evidence="1">Belongs to the RecO family.</text>
</comment>
<dbReference type="InterPro" id="IPR012340">
    <property type="entry name" value="NA-bd_OB-fold"/>
</dbReference>
<protein>
    <recommendedName>
        <fullName evidence="2">DNA repair protein RecO</fullName>
    </recommendedName>
    <alternativeName>
        <fullName evidence="6">Recombination protein O</fullName>
    </alternativeName>
</protein>
<evidence type="ECO:0000259" key="7">
    <source>
        <dbReference type="Pfam" id="PF11967"/>
    </source>
</evidence>
<dbReference type="Gene3D" id="1.20.1440.120">
    <property type="entry name" value="Recombination protein O, C-terminal domain"/>
    <property type="match status" value="1"/>
</dbReference>
<dbReference type="SUPFAM" id="SSF57863">
    <property type="entry name" value="ArfGap/RecO-like zinc finger"/>
    <property type="match status" value="1"/>
</dbReference>
<proteinExistence type="inferred from homology"/>
<dbReference type="AlphaFoldDB" id="A0A654KHY7"/>
<dbReference type="InterPro" id="IPR003717">
    <property type="entry name" value="RecO"/>
</dbReference>
<name>A0A654KHY7_TAYEM</name>
<sequence>MATLKKKVSEAKAFVLHSISWSDNSLIVNVFSREYGLIAGVAKSAKRPYSVLRPINAHFQPLLVSWSGSGELKTITKVETDGFYCIPERALMSAWYLNELILRGVAKEDPHEKLFDCYEDALLGLVSDTDPRIVLRRFEWQWLCEIGYGLDSAEPDFYDLKKEPELRNELRLNISKALNRSTLNVRENLNHLSKLIATRSHTEDT</sequence>
<dbReference type="InterPro" id="IPR037278">
    <property type="entry name" value="ARFGAP/RecO"/>
</dbReference>
<dbReference type="Gene3D" id="2.40.50.140">
    <property type="entry name" value="Nucleic acid-binding proteins"/>
    <property type="match status" value="1"/>
</dbReference>
<feature type="domain" description="DNA replication/recombination mediator RecO N-terminal" evidence="7">
    <location>
        <begin position="10"/>
        <end position="80"/>
    </location>
</feature>
<evidence type="ECO:0000256" key="5">
    <source>
        <dbReference type="ARBA" id="ARBA00023204"/>
    </source>
</evidence>
<dbReference type="EMBL" id="CP002456">
    <property type="protein sequence ID" value="ADU92032.1"/>
    <property type="molecule type" value="Genomic_DNA"/>
</dbReference>
<accession>A0A654KHY7</accession>
<evidence type="ECO:0000313" key="9">
    <source>
        <dbReference type="Proteomes" id="UP000007472"/>
    </source>
</evidence>
<dbReference type="GO" id="GO:0043590">
    <property type="term" value="C:bacterial nucleoid"/>
    <property type="evidence" value="ECO:0007669"/>
    <property type="project" value="TreeGrafter"/>
</dbReference>
<dbReference type="SUPFAM" id="SSF50249">
    <property type="entry name" value="Nucleic acid-binding proteins"/>
    <property type="match status" value="1"/>
</dbReference>
<dbReference type="GO" id="GO:0006310">
    <property type="term" value="P:DNA recombination"/>
    <property type="evidence" value="ECO:0007669"/>
    <property type="project" value="UniProtKB-KW"/>
</dbReference>
<evidence type="ECO:0000256" key="4">
    <source>
        <dbReference type="ARBA" id="ARBA00023172"/>
    </source>
</evidence>
<evidence type="ECO:0000256" key="3">
    <source>
        <dbReference type="ARBA" id="ARBA00022763"/>
    </source>
</evidence>
<keyword evidence="5" id="KW-0234">DNA repair</keyword>
<dbReference type="Pfam" id="PF02565">
    <property type="entry name" value="RecO_C"/>
    <property type="match status" value="1"/>
</dbReference>